<comment type="caution">
    <text evidence="2">The sequence shown here is derived from an EMBL/GenBank/DDBJ whole genome shotgun (WGS) entry which is preliminary data.</text>
</comment>
<evidence type="ECO:0000313" key="1">
    <source>
        <dbReference type="EMBL" id="MEI5993939.1"/>
    </source>
</evidence>
<evidence type="ECO:0000313" key="3">
    <source>
        <dbReference type="Proteomes" id="UP000195139"/>
    </source>
</evidence>
<dbReference type="STRING" id="1834181.A5880_001418"/>
<dbReference type="RefSeq" id="WP_086330370.1">
    <property type="nucleotide sequence ID" value="NZ_NGLE02000001.1"/>
</dbReference>
<dbReference type="Proteomes" id="UP000195139">
    <property type="component" value="Unassembled WGS sequence"/>
</dbReference>
<protein>
    <submittedName>
        <fullName evidence="2">Uncharacterized protein</fullName>
    </submittedName>
</protein>
<proteinExistence type="predicted"/>
<sequence>MVVYEEGIEFCLWRVQFLAWEEVVDVKLSKIVNQEFLVLTLQNGKKVEINIMDSQLNRSNDEIYSIILESWYRAVEE</sequence>
<dbReference type="OrthoDB" id="9935849at2"/>
<dbReference type="EMBL" id="NGLE01000002">
    <property type="protein sequence ID" value="OTO08418.1"/>
    <property type="molecule type" value="Genomic_DNA"/>
</dbReference>
<keyword evidence="3" id="KW-1185">Reference proteome</keyword>
<gene>
    <name evidence="2" type="ORF">A5880_001418</name>
    <name evidence="1" type="ORF">A5880_001497</name>
</gene>
<dbReference type="EMBL" id="NGLE02000001">
    <property type="protein sequence ID" value="MEI5993939.1"/>
    <property type="molecule type" value="Genomic_DNA"/>
</dbReference>
<evidence type="ECO:0000313" key="2">
    <source>
        <dbReference type="EMBL" id="OTO08418.1"/>
    </source>
</evidence>
<name>A0A242CE72_9ENTE</name>
<accession>A0A242CE72</accession>
<organism evidence="2">
    <name type="scientific">Candidatus Enterococcus mansonii</name>
    <dbReference type="NCBI Taxonomy" id="1834181"/>
    <lineage>
        <taxon>Bacteria</taxon>
        <taxon>Bacillati</taxon>
        <taxon>Bacillota</taxon>
        <taxon>Bacilli</taxon>
        <taxon>Lactobacillales</taxon>
        <taxon>Enterococcaceae</taxon>
        <taxon>Enterococcus</taxon>
    </lineage>
</organism>
<dbReference type="AlphaFoldDB" id="A0A242CE72"/>
<reference evidence="2" key="1">
    <citation type="submission" date="2017-05" db="EMBL/GenBank/DDBJ databases">
        <title>The Genome Sequence of Enterococcus sp. 4G2_DIV0659.</title>
        <authorList>
            <consortium name="The Broad Institute Genomics Platform"/>
            <consortium name="The Broad Institute Genomic Center for Infectious Diseases"/>
            <person name="Earl A."/>
            <person name="Manson A."/>
            <person name="Schwartman J."/>
            <person name="Gilmore M."/>
            <person name="Abouelleil A."/>
            <person name="Cao P."/>
            <person name="Chapman S."/>
            <person name="Cusick C."/>
            <person name="Shea T."/>
            <person name="Young S."/>
            <person name="Neafsey D."/>
            <person name="Nusbaum C."/>
            <person name="Birren B."/>
        </authorList>
    </citation>
    <scope>NUCLEOTIDE SEQUENCE [LARGE SCALE GENOMIC DNA]</scope>
    <source>
        <strain evidence="2">4G2_DIV0659</strain>
    </source>
</reference>
<reference evidence="1 3" key="2">
    <citation type="submission" date="2018-07" db="EMBL/GenBank/DDBJ databases">
        <title>The Genome Sequence of Enterococcus sp. DIV0659b.</title>
        <authorList>
            <consortium name="The Broad Institute Genomics Platform"/>
            <consortium name="The Broad Institute Genomic Center for Infectious Diseases"/>
            <person name="Earl A."/>
            <person name="Manson A."/>
            <person name="Schwartman J."/>
            <person name="Gilmore M."/>
            <person name="Abouelleil A."/>
            <person name="Cao P."/>
            <person name="Chapman S."/>
            <person name="Cusick C."/>
            <person name="Shea T."/>
            <person name="Young S."/>
            <person name="Neafsey D."/>
            <person name="Nusbaum C."/>
            <person name="Birren B."/>
        </authorList>
    </citation>
    <scope>NUCLEOTIDE SEQUENCE [LARGE SCALE GENOMIC DNA]</scope>
    <source>
        <strain evidence="1 3">4G2_DIV0659</strain>
    </source>
</reference>